<dbReference type="PANTHER" id="PTHR24148:SF64">
    <property type="entry name" value="HETEROKARYON INCOMPATIBILITY DOMAIN-CONTAINING PROTEIN"/>
    <property type="match status" value="1"/>
</dbReference>
<dbReference type="Proteomes" id="UP001446871">
    <property type="component" value="Unassembled WGS sequence"/>
</dbReference>
<proteinExistence type="predicted"/>
<protein>
    <recommendedName>
        <fullName evidence="1">Heterokaryon incompatibility domain-containing protein</fullName>
    </recommendedName>
</protein>
<dbReference type="Pfam" id="PF06985">
    <property type="entry name" value="HET"/>
    <property type="match status" value="1"/>
</dbReference>
<dbReference type="InterPro" id="IPR010730">
    <property type="entry name" value="HET"/>
</dbReference>
<dbReference type="EMBL" id="JAQQWM010000005">
    <property type="protein sequence ID" value="KAK8063261.1"/>
    <property type="molecule type" value="Genomic_DNA"/>
</dbReference>
<feature type="domain" description="Heterokaryon incompatibility" evidence="1">
    <location>
        <begin position="92"/>
        <end position="283"/>
    </location>
</feature>
<dbReference type="PANTHER" id="PTHR24148">
    <property type="entry name" value="ANKYRIN REPEAT DOMAIN-CONTAINING PROTEIN 39 HOMOLOG-RELATED"/>
    <property type="match status" value="1"/>
</dbReference>
<gene>
    <name evidence="2" type="ORF">PG996_007913</name>
</gene>
<dbReference type="InterPro" id="IPR052895">
    <property type="entry name" value="HetReg/Transcr_Mod"/>
</dbReference>
<accession>A0ABR1UYX9</accession>
<organism evidence="2 3">
    <name type="scientific">Apiospora saccharicola</name>
    <dbReference type="NCBI Taxonomy" id="335842"/>
    <lineage>
        <taxon>Eukaryota</taxon>
        <taxon>Fungi</taxon>
        <taxon>Dikarya</taxon>
        <taxon>Ascomycota</taxon>
        <taxon>Pezizomycotina</taxon>
        <taxon>Sordariomycetes</taxon>
        <taxon>Xylariomycetidae</taxon>
        <taxon>Amphisphaeriales</taxon>
        <taxon>Apiosporaceae</taxon>
        <taxon>Apiospora</taxon>
    </lineage>
</organism>
<sequence length="558" mass="63417">MSRTNESFCRKSDQTGSLRIWAKFLEITGKSIAGDKSAHPDEPFRTDSHEDLAYEPLPQSSCIRLLSIQSTKPGQVINCSLRTVDLSQRPKYQALSYTWEKDPHLASRVFSATARRWDIVAIRLHSLSNAVNRALLAAKAWTKWGENLFADPGSRRKIVCDGQTTHVTANLYDALHQLRQTCPGEDFWIDALCINQRNPGEVDSQVGMMDRIYRQASRVIVWLGTCPTFLNQELRKLSNFNVTDTGHDSASQDYDITDSEVASWALVYILHRRWFSRVWVVQEFCSAQESVVLMGDHQISTVRLLISIQQLKRLLITATAMPHSASTRPDPMVFLNYYGSLARKIQMSEMMKLWGHQFSLEEWTDLSANRMASKGCDMLYGGLSMIEQSSLVIDQTLKLEEPKRLPRATPTVNHDDIAPRPRPPRPICSGPNIQQFLMPTELRNNTPLWPALRVDSEASMSTVLLNWAACLLSRPNQLVLLSFASRLRVPYLGLSDNKWLLGEFDPGQEDVFPSWYPLPWFVTSRLTNRFVKAEAMGGVDDGDHYDFRAPLSRQQRAV</sequence>
<keyword evidence="3" id="KW-1185">Reference proteome</keyword>
<comment type="caution">
    <text evidence="2">The sequence shown here is derived from an EMBL/GenBank/DDBJ whole genome shotgun (WGS) entry which is preliminary data.</text>
</comment>
<evidence type="ECO:0000313" key="3">
    <source>
        <dbReference type="Proteomes" id="UP001446871"/>
    </source>
</evidence>
<name>A0ABR1UYX9_9PEZI</name>
<evidence type="ECO:0000313" key="2">
    <source>
        <dbReference type="EMBL" id="KAK8063261.1"/>
    </source>
</evidence>
<reference evidence="2 3" key="1">
    <citation type="submission" date="2023-01" db="EMBL/GenBank/DDBJ databases">
        <title>Analysis of 21 Apiospora genomes using comparative genomics revels a genus with tremendous synthesis potential of carbohydrate active enzymes and secondary metabolites.</title>
        <authorList>
            <person name="Sorensen T."/>
        </authorList>
    </citation>
    <scope>NUCLEOTIDE SEQUENCE [LARGE SCALE GENOMIC DNA]</scope>
    <source>
        <strain evidence="2 3">CBS 83171</strain>
    </source>
</reference>
<evidence type="ECO:0000259" key="1">
    <source>
        <dbReference type="Pfam" id="PF06985"/>
    </source>
</evidence>